<feature type="region of interest" description="Disordered" evidence="1">
    <location>
        <begin position="337"/>
        <end position="362"/>
    </location>
</feature>
<proteinExistence type="predicted"/>
<evidence type="ECO:0000313" key="3">
    <source>
        <dbReference type="Proteomes" id="UP000298030"/>
    </source>
</evidence>
<feature type="region of interest" description="Disordered" evidence="1">
    <location>
        <begin position="398"/>
        <end position="417"/>
    </location>
</feature>
<dbReference type="AlphaFoldDB" id="A0A4Y7TVD7"/>
<dbReference type="OrthoDB" id="2943086at2759"/>
<feature type="compositionally biased region" description="Low complexity" evidence="1">
    <location>
        <begin position="279"/>
        <end position="291"/>
    </location>
</feature>
<accession>A0A4Y7TVD7</accession>
<feature type="compositionally biased region" description="Low complexity" evidence="1">
    <location>
        <begin position="146"/>
        <end position="157"/>
    </location>
</feature>
<evidence type="ECO:0000256" key="1">
    <source>
        <dbReference type="SAM" id="MobiDB-lite"/>
    </source>
</evidence>
<feature type="region of interest" description="Disordered" evidence="1">
    <location>
        <begin position="425"/>
        <end position="501"/>
    </location>
</feature>
<organism evidence="2 3">
    <name type="scientific">Coprinellus micaceus</name>
    <name type="common">Glistening ink-cap mushroom</name>
    <name type="synonym">Coprinus micaceus</name>
    <dbReference type="NCBI Taxonomy" id="71717"/>
    <lineage>
        <taxon>Eukaryota</taxon>
        <taxon>Fungi</taxon>
        <taxon>Dikarya</taxon>
        <taxon>Basidiomycota</taxon>
        <taxon>Agaricomycotina</taxon>
        <taxon>Agaricomycetes</taxon>
        <taxon>Agaricomycetidae</taxon>
        <taxon>Agaricales</taxon>
        <taxon>Agaricineae</taxon>
        <taxon>Psathyrellaceae</taxon>
        <taxon>Coprinellus</taxon>
    </lineage>
</organism>
<dbReference type="STRING" id="71717.A0A4Y7TVD7"/>
<dbReference type="Proteomes" id="UP000298030">
    <property type="component" value="Unassembled WGS sequence"/>
</dbReference>
<keyword evidence="3" id="KW-1185">Reference proteome</keyword>
<feature type="region of interest" description="Disordered" evidence="1">
    <location>
        <begin position="133"/>
        <end position="171"/>
    </location>
</feature>
<dbReference type="EMBL" id="QPFP01000003">
    <property type="protein sequence ID" value="TEB38123.1"/>
    <property type="molecule type" value="Genomic_DNA"/>
</dbReference>
<name>A0A4Y7TVD7_COPMI</name>
<feature type="compositionally biased region" description="Low complexity" evidence="1">
    <location>
        <begin position="477"/>
        <end position="496"/>
    </location>
</feature>
<gene>
    <name evidence="2" type="ORF">FA13DRAFT_725341</name>
</gene>
<comment type="caution">
    <text evidence="2">The sequence shown here is derived from an EMBL/GenBank/DDBJ whole genome shotgun (WGS) entry which is preliminary data.</text>
</comment>
<evidence type="ECO:0000313" key="2">
    <source>
        <dbReference type="EMBL" id="TEB38123.1"/>
    </source>
</evidence>
<sequence>MSVRWGSKLVNRKEWWQTPLGTPSWTSDDDNVKGRIAPPMFYRFSSSESTTTPPLKTEDVSLNPDHLACKLAEDALASYERDVGFGFAIYPDIDRSPRRIAYPSELSSDPREQARRMVRLAALKRWIQLVKEEQEECPPPLDSDDSLSSSLTDSTCTKPRSPVPINRSLSSLDSENSGDFFAMPATPVSKASYTNVLLKDVSPSSSVTDESPVATPSKQLSPFASSFVPSNAEAPGLSSFTFPTLNPPNKSTARLTTVKIKKDDQGFFTDVQLAEDTGPKSPLPSFLQQPSPRRRTRISKTREMVDRLRADNLTAKCISLSPSPDAHCDLRPSIQRRLTVSEDGGDRDRESSLSTPSQDDEDEGWMYIGIKAPGPSPSPSPSKAKRARDMLLALTRRMTTESASSEPCSTRDDSPAYAITRPASTDYAAPNHEGWIEGLPTSESPQPTPPRSSSTKPIPSITTTRPPPPPRKKQHYPTKSSSTTSSNVPSLLPSPTHASFPTGPSPYMAPIPMLSPPPAQFAFSVAPSPPVPVPAIPFFFAPVPPPPLGYPIPMHPHPHSLPQVGPYSPPGAVFMQSPFVPVPMHPMSGYAAAVTSARPSLPVPGQMGGMYQSAGMWNQGLKTQTWSTFGKA</sequence>
<protein>
    <submittedName>
        <fullName evidence="2">Uncharacterized protein</fullName>
    </submittedName>
</protein>
<feature type="compositionally biased region" description="Low complexity" evidence="1">
    <location>
        <begin position="440"/>
        <end position="464"/>
    </location>
</feature>
<feature type="region of interest" description="Disordered" evidence="1">
    <location>
        <begin position="367"/>
        <end position="386"/>
    </location>
</feature>
<feature type="region of interest" description="Disordered" evidence="1">
    <location>
        <begin position="274"/>
        <end position="302"/>
    </location>
</feature>
<reference evidence="2 3" key="1">
    <citation type="journal article" date="2019" name="Nat. Ecol. Evol.">
        <title>Megaphylogeny resolves global patterns of mushroom evolution.</title>
        <authorList>
            <person name="Varga T."/>
            <person name="Krizsan K."/>
            <person name="Foldi C."/>
            <person name="Dima B."/>
            <person name="Sanchez-Garcia M."/>
            <person name="Sanchez-Ramirez S."/>
            <person name="Szollosi G.J."/>
            <person name="Szarkandi J.G."/>
            <person name="Papp V."/>
            <person name="Albert L."/>
            <person name="Andreopoulos W."/>
            <person name="Angelini C."/>
            <person name="Antonin V."/>
            <person name="Barry K.W."/>
            <person name="Bougher N.L."/>
            <person name="Buchanan P."/>
            <person name="Buyck B."/>
            <person name="Bense V."/>
            <person name="Catcheside P."/>
            <person name="Chovatia M."/>
            <person name="Cooper J."/>
            <person name="Damon W."/>
            <person name="Desjardin D."/>
            <person name="Finy P."/>
            <person name="Geml J."/>
            <person name="Haridas S."/>
            <person name="Hughes K."/>
            <person name="Justo A."/>
            <person name="Karasinski D."/>
            <person name="Kautmanova I."/>
            <person name="Kiss B."/>
            <person name="Kocsube S."/>
            <person name="Kotiranta H."/>
            <person name="LaButti K.M."/>
            <person name="Lechner B.E."/>
            <person name="Liimatainen K."/>
            <person name="Lipzen A."/>
            <person name="Lukacs Z."/>
            <person name="Mihaltcheva S."/>
            <person name="Morgado L.N."/>
            <person name="Niskanen T."/>
            <person name="Noordeloos M.E."/>
            <person name="Ohm R.A."/>
            <person name="Ortiz-Santana B."/>
            <person name="Ovrebo C."/>
            <person name="Racz N."/>
            <person name="Riley R."/>
            <person name="Savchenko A."/>
            <person name="Shiryaev A."/>
            <person name="Soop K."/>
            <person name="Spirin V."/>
            <person name="Szebenyi C."/>
            <person name="Tomsovsky M."/>
            <person name="Tulloss R.E."/>
            <person name="Uehling J."/>
            <person name="Grigoriev I.V."/>
            <person name="Vagvolgyi C."/>
            <person name="Papp T."/>
            <person name="Martin F.M."/>
            <person name="Miettinen O."/>
            <person name="Hibbett D.S."/>
            <person name="Nagy L.G."/>
        </authorList>
    </citation>
    <scope>NUCLEOTIDE SEQUENCE [LARGE SCALE GENOMIC DNA]</scope>
    <source>
        <strain evidence="2 3">FP101781</strain>
    </source>
</reference>